<dbReference type="Proteomes" id="UP000624703">
    <property type="component" value="Unassembled WGS sequence"/>
</dbReference>
<keyword evidence="2" id="KW-1185">Reference proteome</keyword>
<proteinExistence type="predicted"/>
<gene>
    <name evidence="1" type="ORF">JIN82_15455</name>
</gene>
<dbReference type="EMBL" id="JAENIM010000046">
    <property type="protein sequence ID" value="MBK1792561.1"/>
    <property type="molecule type" value="Genomic_DNA"/>
</dbReference>
<comment type="caution">
    <text evidence="1">The sequence shown here is derived from an EMBL/GenBank/DDBJ whole genome shotgun (WGS) entry which is preliminary data.</text>
</comment>
<sequence>MRIISIKDAVYAKIEETLGENQDATELENIAGIDCDEDDIALQRELGSEDPAVAIELIVQWHEEFQEGILDWFYLPESQADSDKPDIMHGGALLAFNYKDSKLDFDKLIEEAIPALNEACEWAEFELDEDGE</sequence>
<evidence type="ECO:0000313" key="1">
    <source>
        <dbReference type="EMBL" id="MBK1792561.1"/>
    </source>
</evidence>
<name>A0A8J7MFL8_9BACT</name>
<accession>A0A8J7MFL8</accession>
<evidence type="ECO:0000313" key="2">
    <source>
        <dbReference type="Proteomes" id="UP000624703"/>
    </source>
</evidence>
<dbReference type="RefSeq" id="WP_200312575.1">
    <property type="nucleotide sequence ID" value="NZ_JAENIM010000046.1"/>
</dbReference>
<dbReference type="AlphaFoldDB" id="A0A8J7MFL8"/>
<protein>
    <submittedName>
        <fullName evidence="1">Uncharacterized protein</fullName>
    </submittedName>
</protein>
<reference evidence="1" key="1">
    <citation type="submission" date="2021-01" db="EMBL/GenBank/DDBJ databases">
        <title>Modified the classification status of verrucomicrobia.</title>
        <authorList>
            <person name="Feng X."/>
        </authorList>
    </citation>
    <scope>NUCLEOTIDE SEQUENCE</scope>
    <source>
        <strain evidence="1">_KCTC 22039</strain>
    </source>
</reference>
<organism evidence="1 2">
    <name type="scientific">Persicirhabdus sediminis</name>
    <dbReference type="NCBI Taxonomy" id="454144"/>
    <lineage>
        <taxon>Bacteria</taxon>
        <taxon>Pseudomonadati</taxon>
        <taxon>Verrucomicrobiota</taxon>
        <taxon>Verrucomicrobiia</taxon>
        <taxon>Verrucomicrobiales</taxon>
        <taxon>Verrucomicrobiaceae</taxon>
        <taxon>Persicirhabdus</taxon>
    </lineage>
</organism>